<protein>
    <recommendedName>
        <fullName evidence="3">Succinyl-CoA:3-ketoacid-coenzyme A transferase</fullName>
        <ecNumber evidence="3">2.8.3.5</ecNumber>
    </recommendedName>
</protein>
<keyword evidence="3" id="KW-0496">Mitochondrion</keyword>
<accession>A0AAW1PD43</accession>
<dbReference type="InterPro" id="IPR014388">
    <property type="entry name" value="3-oxoacid_CoA-transferase"/>
</dbReference>
<keyword evidence="2 3" id="KW-0808">Transferase</keyword>
<comment type="caution">
    <text evidence="5">The sequence shown here is derived from an EMBL/GenBank/DDBJ whole genome shotgun (WGS) entry which is preliminary data.</text>
</comment>
<feature type="active site" description="5-glutamyl coenzyme A thioester intermediate" evidence="4">
    <location>
        <position position="356"/>
    </location>
</feature>
<dbReference type="SMART" id="SM00882">
    <property type="entry name" value="CoA_trans"/>
    <property type="match status" value="1"/>
</dbReference>
<organism evidence="5 6">
    <name type="scientific">Symbiochloris irregularis</name>
    <dbReference type="NCBI Taxonomy" id="706552"/>
    <lineage>
        <taxon>Eukaryota</taxon>
        <taxon>Viridiplantae</taxon>
        <taxon>Chlorophyta</taxon>
        <taxon>core chlorophytes</taxon>
        <taxon>Trebouxiophyceae</taxon>
        <taxon>Trebouxiales</taxon>
        <taxon>Trebouxiaceae</taxon>
        <taxon>Symbiochloris</taxon>
    </lineage>
</organism>
<dbReference type="Pfam" id="PF01144">
    <property type="entry name" value="CoA_trans"/>
    <property type="match status" value="1"/>
</dbReference>
<dbReference type="PANTHER" id="PTHR43293">
    <property type="entry name" value="ACETATE COA-TRANSFERASE YDIF"/>
    <property type="match status" value="1"/>
</dbReference>
<dbReference type="GO" id="GO:0046952">
    <property type="term" value="P:ketone body catabolic process"/>
    <property type="evidence" value="ECO:0007669"/>
    <property type="project" value="InterPro"/>
</dbReference>
<dbReference type="PIRSF" id="PIRSF000858">
    <property type="entry name" value="SCOT-t"/>
    <property type="match status" value="1"/>
</dbReference>
<evidence type="ECO:0000256" key="4">
    <source>
        <dbReference type="PIRSR" id="PIRSR000858-1"/>
    </source>
</evidence>
<keyword evidence="6" id="KW-1185">Reference proteome</keyword>
<dbReference type="EC" id="2.8.3.5" evidence="3"/>
<dbReference type="GO" id="GO:0008260">
    <property type="term" value="F:succinyl-CoA:3-oxo-acid CoA-transferase activity"/>
    <property type="evidence" value="ECO:0007669"/>
    <property type="project" value="UniProtKB-EC"/>
</dbReference>
<sequence>MASARRLRVLEHHLTNAKAPAGSDTHIHKVTSAEEAVQCIRDGSVITVAGFVGTGLPEALVNAVRARFDASGHPCNLHLYAVAAVGDGKGRGMCKLAVEGLVTKFTYGWAGLSPAYAKLIQQGKIAAWNLPLGVVSHLFREVAAKRPGPITPVGLATFVDPREQGGKVTSPQQPDAVQLISVGGRELLWYPSPASVDVAILRGTTADLDGNISFEREPFYADQLYQAMAVHNSGGTVLVQVLRVVQRGCIPSRLVHLPGCFVDKVVIAPPELHWQSLATPAHEGWLCGEMYAHSQQSPDMDLSERRIIAHRALLEIRASNAIINLGVGMPEGVARMVATHARRDNPGCLPVTLTTEVGVVGGFPAGGLRFGAAANPAAVMPCASMIDFYQGGGADTACLGMGEVDEHGNVNVSRFEGRMPGCGGFIDISSTAKQVLFLGTFTSGGLKISVRGGKLHIEREGRIRKFRRKVLEKTFAAASSRGRPIRYITERAVFQLTEGTSGTLELLEIAPGVDLQKDILEEMDFRPLTKAVKIMDTRCFAL</sequence>
<comment type="function">
    <text evidence="3">Key enzyme for ketone body catabolism. Transfers the CoA moiety from succinate to acetoacetate. Formation of the enzyme-CoA intermediate proceeds via an unstable anhydride species formed between the carboxylate groups of the enzyme and substrate.</text>
</comment>
<comment type="pathway">
    <text evidence="3">Ketone metabolism; succinyl-CoA degradation; acetoacetyl-CoA from succinyl-CoA: step 1/1.</text>
</comment>
<dbReference type="PANTHER" id="PTHR43293:SF1">
    <property type="entry name" value="ACETATE COA-TRANSFERASE YDIF"/>
    <property type="match status" value="1"/>
</dbReference>
<comment type="catalytic activity">
    <reaction evidence="3">
        <text>a 3-oxo acid + succinyl-CoA = a 3-oxoacyl-CoA + succinate</text>
        <dbReference type="Rhea" id="RHEA:24564"/>
        <dbReference type="ChEBI" id="CHEBI:30031"/>
        <dbReference type="ChEBI" id="CHEBI:35973"/>
        <dbReference type="ChEBI" id="CHEBI:57292"/>
        <dbReference type="ChEBI" id="CHEBI:90726"/>
        <dbReference type="EC" id="2.8.3.5"/>
    </reaction>
</comment>
<evidence type="ECO:0000313" key="5">
    <source>
        <dbReference type="EMBL" id="KAK9806022.1"/>
    </source>
</evidence>
<dbReference type="EMBL" id="JALJOQ010000039">
    <property type="protein sequence ID" value="KAK9806022.1"/>
    <property type="molecule type" value="Genomic_DNA"/>
</dbReference>
<proteinExistence type="inferred from homology"/>
<evidence type="ECO:0000313" key="6">
    <source>
        <dbReference type="Proteomes" id="UP001465755"/>
    </source>
</evidence>
<dbReference type="InterPro" id="IPR004165">
    <property type="entry name" value="CoA_trans_fam_I"/>
</dbReference>
<gene>
    <name evidence="5" type="ORF">WJX73_006283</name>
</gene>
<evidence type="ECO:0000256" key="3">
    <source>
        <dbReference type="PIRNR" id="PIRNR000858"/>
    </source>
</evidence>
<name>A0AAW1PD43_9CHLO</name>
<dbReference type="InterPro" id="IPR037171">
    <property type="entry name" value="NagB/RpiA_transferase-like"/>
</dbReference>
<evidence type="ECO:0000256" key="1">
    <source>
        <dbReference type="ARBA" id="ARBA00007154"/>
    </source>
</evidence>
<comment type="similarity">
    <text evidence="1 3">Belongs to the 3-oxoacid CoA-transferase family.</text>
</comment>
<dbReference type="SUPFAM" id="SSF100950">
    <property type="entry name" value="NagB/RpiA/CoA transferase-like"/>
    <property type="match status" value="2"/>
</dbReference>
<reference evidence="5 6" key="1">
    <citation type="journal article" date="2024" name="Nat. Commun.">
        <title>Phylogenomics reveals the evolutionary origins of lichenization in chlorophyte algae.</title>
        <authorList>
            <person name="Puginier C."/>
            <person name="Libourel C."/>
            <person name="Otte J."/>
            <person name="Skaloud P."/>
            <person name="Haon M."/>
            <person name="Grisel S."/>
            <person name="Petersen M."/>
            <person name="Berrin J.G."/>
            <person name="Delaux P.M."/>
            <person name="Dal Grande F."/>
            <person name="Keller J."/>
        </authorList>
    </citation>
    <scope>NUCLEOTIDE SEQUENCE [LARGE SCALE GENOMIC DNA]</scope>
    <source>
        <strain evidence="5 6">SAG 2036</strain>
    </source>
</reference>
<evidence type="ECO:0000256" key="2">
    <source>
        <dbReference type="ARBA" id="ARBA00022679"/>
    </source>
</evidence>
<dbReference type="Proteomes" id="UP001465755">
    <property type="component" value="Unassembled WGS sequence"/>
</dbReference>
<dbReference type="AlphaFoldDB" id="A0AAW1PD43"/>
<dbReference type="Gene3D" id="3.40.1080.10">
    <property type="entry name" value="Glutaconate Coenzyme A-transferase"/>
    <property type="match status" value="2"/>
</dbReference>